<reference evidence="4 5" key="1">
    <citation type="submission" date="2019-02" db="EMBL/GenBank/DDBJ databases">
        <title>Deep-cultivation of Planctomycetes and their phenomic and genomic characterization uncovers novel biology.</title>
        <authorList>
            <person name="Wiegand S."/>
            <person name="Jogler M."/>
            <person name="Boedeker C."/>
            <person name="Pinto D."/>
            <person name="Vollmers J."/>
            <person name="Rivas-Marin E."/>
            <person name="Kohn T."/>
            <person name="Peeters S.H."/>
            <person name="Heuer A."/>
            <person name="Rast P."/>
            <person name="Oberbeckmann S."/>
            <person name="Bunk B."/>
            <person name="Jeske O."/>
            <person name="Meyerdierks A."/>
            <person name="Storesund J.E."/>
            <person name="Kallscheuer N."/>
            <person name="Luecker S."/>
            <person name="Lage O.M."/>
            <person name="Pohl T."/>
            <person name="Merkel B.J."/>
            <person name="Hornburger P."/>
            <person name="Mueller R.-W."/>
            <person name="Bruemmer F."/>
            <person name="Labrenz M."/>
            <person name="Spormann A.M."/>
            <person name="Op Den Camp H."/>
            <person name="Overmann J."/>
            <person name="Amann R."/>
            <person name="Jetten M.S.M."/>
            <person name="Mascher T."/>
            <person name="Medema M.H."/>
            <person name="Devos D.P."/>
            <person name="Kaster A.-K."/>
            <person name="Ovreas L."/>
            <person name="Rohde M."/>
            <person name="Galperin M.Y."/>
            <person name="Jogler C."/>
        </authorList>
    </citation>
    <scope>NUCLEOTIDE SEQUENCE [LARGE SCALE GENOMIC DNA]</scope>
    <source>
        <strain evidence="4 5">Pla52n</strain>
    </source>
</reference>
<dbReference type="InterPro" id="IPR014737">
    <property type="entry name" value="Transposase_Tn5-like_C"/>
</dbReference>
<dbReference type="InterPro" id="IPR002559">
    <property type="entry name" value="Transposase_11"/>
</dbReference>
<dbReference type="InterPro" id="IPR047768">
    <property type="entry name" value="Tn5p-like"/>
</dbReference>
<dbReference type="Gene3D" id="1.10.246.40">
    <property type="entry name" value="Tn5 transposase, domain 1"/>
    <property type="match status" value="1"/>
</dbReference>
<comment type="caution">
    <text evidence="4">The sequence shown here is derived from an EMBL/GenBank/DDBJ whole genome shotgun (WGS) entry which is preliminary data.</text>
</comment>
<dbReference type="EMBL" id="SJPN01000049">
    <property type="protein sequence ID" value="TWT86395.1"/>
    <property type="molecule type" value="Genomic_DNA"/>
</dbReference>
<keyword evidence="4" id="KW-0378">Hydrolase</keyword>
<dbReference type="PANTHER" id="PTHR37319:SF1">
    <property type="entry name" value="TRANSPOSASE TN5 DIMERISATION DOMAIN-CONTAINING PROTEIN"/>
    <property type="match status" value="1"/>
</dbReference>
<feature type="domain" description="Transposase Tn5 dimerisation" evidence="2">
    <location>
        <begin position="379"/>
        <end position="466"/>
    </location>
</feature>
<dbReference type="GO" id="GO:0016787">
    <property type="term" value="F:hydrolase activity"/>
    <property type="evidence" value="ECO:0007669"/>
    <property type="project" value="UniProtKB-KW"/>
</dbReference>
<evidence type="ECO:0000313" key="5">
    <source>
        <dbReference type="Proteomes" id="UP000320176"/>
    </source>
</evidence>
<dbReference type="NCBIfam" id="NF033590">
    <property type="entry name" value="transpos_IS4_3"/>
    <property type="match status" value="1"/>
</dbReference>
<dbReference type="InterPro" id="IPR014735">
    <property type="entry name" value="Transposase_Tn5-like_N"/>
</dbReference>
<dbReference type="GO" id="GO:0003677">
    <property type="term" value="F:DNA binding"/>
    <property type="evidence" value="ECO:0007669"/>
    <property type="project" value="InterPro"/>
</dbReference>
<dbReference type="PANTHER" id="PTHR37319">
    <property type="entry name" value="TRANSPOSASE"/>
    <property type="match status" value="1"/>
</dbReference>
<dbReference type="RefSeq" id="WP_146523889.1">
    <property type="nucleotide sequence ID" value="NZ_CP151726.1"/>
</dbReference>
<organism evidence="4 5">
    <name type="scientific">Stieleria varia</name>
    <dbReference type="NCBI Taxonomy" id="2528005"/>
    <lineage>
        <taxon>Bacteria</taxon>
        <taxon>Pseudomonadati</taxon>
        <taxon>Planctomycetota</taxon>
        <taxon>Planctomycetia</taxon>
        <taxon>Pirellulales</taxon>
        <taxon>Pirellulaceae</taxon>
        <taxon>Stieleria</taxon>
    </lineage>
</organism>
<dbReference type="EC" id="3.1.-.-" evidence="4"/>
<evidence type="ECO:0000259" key="1">
    <source>
        <dbReference type="Pfam" id="PF01609"/>
    </source>
</evidence>
<evidence type="ECO:0000259" key="3">
    <source>
        <dbReference type="Pfam" id="PF14706"/>
    </source>
</evidence>
<dbReference type="Gene3D" id="3.90.350.10">
    <property type="entry name" value="Transposase Inhibitor Protein From Tn5, Chain A, domain 1"/>
    <property type="match status" value="1"/>
</dbReference>
<dbReference type="AlphaFoldDB" id="A0A5C5ZH02"/>
<dbReference type="InterPro" id="IPR054836">
    <property type="entry name" value="Tn5_transposase"/>
</dbReference>
<dbReference type="GO" id="GO:0006313">
    <property type="term" value="P:DNA transposition"/>
    <property type="evidence" value="ECO:0007669"/>
    <property type="project" value="InterPro"/>
</dbReference>
<dbReference type="SUPFAM" id="SSF53098">
    <property type="entry name" value="Ribonuclease H-like"/>
    <property type="match status" value="1"/>
</dbReference>
<dbReference type="OrthoDB" id="282824at2"/>
<proteinExistence type="predicted"/>
<feature type="domain" description="Transposase IS4-like" evidence="1">
    <location>
        <begin position="209"/>
        <end position="376"/>
    </location>
</feature>
<name>A0A5C5ZH02_9BACT</name>
<evidence type="ECO:0000313" key="4">
    <source>
        <dbReference type="EMBL" id="TWT86395.1"/>
    </source>
</evidence>
<accession>A0A5C5ZH02</accession>
<dbReference type="InterPro" id="IPR012337">
    <property type="entry name" value="RNaseH-like_sf"/>
</dbReference>
<dbReference type="InterPro" id="IPR003201">
    <property type="entry name" value="Transposase_Tn5"/>
</dbReference>
<sequence length="477" mass="54386">MASWIKDELRTLDLGDKRRERRVALILEQQSEIAESTPSACKDNAKLEATYRLVNNRNIPVDGILKAHNDASIARTAEQPVVILSQDTTVCDLTKPQRQVRGAGPLESRDKFGFFLHPLYAITEDGLVLGTVDQCIWTRDDIKTDLNKTEKVNLRRQQAFEEKESYRWLEMFQSGEQIALAHPQTHYIGVSDSESDIYELLAQTDDLAANYDYVIRGCQDRTVLDQGETRTISEVMQETEFQFQREIDLSERKSLIIGETRARRMSRSARVASISIRARQVTLRGPARPGGRAPDVTINVVEAVETDAPEGEEPIRWLLFTSLPISTISEIERVIGSYCRRWDIELYFKTLKSGMKIEKLKYEQIDTYVRAVTLLMITGFRVEQLKTANRVCPQVSCERFYDASFWKATYLVVFAGREVPETPPTIGEWMLVVAKLGGYLDKKGQGPPGSTTIWRGMRKIESYHEAFLAYKRLIGDV</sequence>
<feature type="domain" description="Transposase Tn5-like N-terminal" evidence="3">
    <location>
        <begin position="1"/>
        <end position="59"/>
    </location>
</feature>
<evidence type="ECO:0000259" key="2">
    <source>
        <dbReference type="Pfam" id="PF02281"/>
    </source>
</evidence>
<dbReference type="Proteomes" id="UP000320176">
    <property type="component" value="Unassembled WGS sequence"/>
</dbReference>
<gene>
    <name evidence="4" type="primary">tnpA_4</name>
    <name evidence="4" type="ORF">Pla52n_70890</name>
</gene>
<protein>
    <submittedName>
        <fullName evidence="4">Transposase for transposon Tn5</fullName>
        <ecNumber evidence="4">3.1.-.-</ecNumber>
    </submittedName>
</protein>
<keyword evidence="5" id="KW-1185">Reference proteome</keyword>
<dbReference type="Gene3D" id="1.10.740.10">
    <property type="entry name" value="Transferase Inhibitor Protein From Tn5, Chain"/>
    <property type="match status" value="1"/>
</dbReference>
<dbReference type="GO" id="GO:0004803">
    <property type="term" value="F:transposase activity"/>
    <property type="evidence" value="ECO:0007669"/>
    <property type="project" value="InterPro"/>
</dbReference>
<dbReference type="Pfam" id="PF02281">
    <property type="entry name" value="Dimer_Tnp_Tn5"/>
    <property type="match status" value="1"/>
</dbReference>
<dbReference type="InterPro" id="IPR038215">
    <property type="entry name" value="TN5-like_N_sf"/>
</dbReference>
<dbReference type="Pfam" id="PF14706">
    <property type="entry name" value="Tnp_DNA_bind"/>
    <property type="match status" value="1"/>
</dbReference>
<dbReference type="Pfam" id="PF01609">
    <property type="entry name" value="DDE_Tnp_1"/>
    <property type="match status" value="1"/>
</dbReference>